<dbReference type="OrthoDB" id="660555at2759"/>
<feature type="compositionally biased region" description="Polar residues" evidence="3">
    <location>
        <begin position="657"/>
        <end position="684"/>
    </location>
</feature>
<sequence length="1699" mass="187091">MSYYPNGQQPDYGQNYQQPLANQYQTIYPNHPTAYDNGEDPAYGATNGRAHNSYDYSASQQHVRSNSSASRANDELFIGDASAGAGHRPVGASASNTYAHQYSYGQASPPQPQTTYNPRSYVAPIQQPNPATYGGVNRTTFQPNSPPQPYNPAAYADNTMGRANTVSQSYGYASPTTQYTPTSPLQSSYPSVTMPQAQSYSFGGGRAQSQRDNRYNDHSQQSQGRPSAYTAPAPPPPPVPPSAASLEDEWNPISPRQQVYPSYSHSSDPTTNRHHVLPSPPIGGNIRQNYSQPRLESPTIGQHTSNPLPPTPPAPVPPPHRADTINRGNRPLPPHPSRPGGEEISPPPQTPSYFDQDDLFDDVERAYRGMSTGATSPQIQLNQQPIDEGEIDRSYSGSGRHGSGPNNSGSNGRLSPGDTARYYNYSDESDAEAAAGLAALQMAEQQEREDEARKESGNHALFSSYTSGSLAPPPQQYTAAGNPPDQGSDSDFVGVDMSSFQGGIAPSFSYGGRPDELAAGGSTARHDGGSQPVSTSSSIRRSEDTSDGSTSYEFDPIHPFPPFAGHTNPTARVDTAGTGGLSEPTPGGHRRRLSYDEGDESVLMEARAGAVGEIPDMFYHPGMQNRPLPPPPPGEPRYESADAHMRYGQLYAPDSYQQQTPGGIQVPRSTSLLNQSRTPQTTAPIRSKTDAEQTKKNNRMSTMYGSETSTLVEPQGDAVALDLPALPAAKRFNPAKLTANDFRKCSEPWALSSIFEWMKGLAAGEADLKEHAIVEGLQALFSYKVPTMSIFDVEALSTQVMQEMFRSGAVVRDEEWLKFSNKSTTGIIYQFTGIGCYSPKVHDMPLYGRCYSHHCQRTVKKIDLQSQADVAEQADWATYYKLKKEDLEGTHKKEIERQNILHEIVQGEDKFMRDLDVLRILYRDRLQAAQPPVIGPKKLAGFLSSAFGKADAVKKANEDHLLPQLKYRQQEQGPWIVGFSEIFREWIRKAKIAYIEYASALPYATFLIRQEADRNMLFRGFLDQARQNARSNRLGWDSFLKAPVARLQRYGLLLDTVLKNSTQDGDEKRNTLKALEEIKAVTMECDARVADMTRKVDLSDLQSKLILRPGMQMVELNLDHLGRELIHQGDLQRMGNTRFTLQDSHALLFDHYLVLAKTVGHREVEGVSKSEKYDINKLPIPMQLLVLESTDDEPVVKSALKGITGTGARVAVQDNRLGRTSSSQSPLPGALTHTNTSTSVNSVSTTSSGRTLGPTISADAKDDKVLYPFRIKHLGKDDYTLFATSSQNRSEWCAKIVEAKTKHAAGLFTQNAEPFRLRVMADSAFAYETGPPGSKSVVIKGTPLDRAIADVEKLYQNSGRPAPVCRARVNCATAFMQPTGKNSVAVGTDNAVYIAEVDNPRGWNRAIQTPKVSQIAVLEEFGLFLLISDKSLIAYHLDAICPVGGTTSANERRAPQKLSGTRDIGFFATGKMKDRTLVFYKKREGLSSTFKVLEPIFQKSNEKKSRFLRVGKTEYFRDYDEFYIPTECYGINLFHSSLAVSTSKGFEVLTLDKKQSWSVPDLKPPHVATIAARLANQTPLGMFRLSDQEFLLCYEECAVYVNKYGEISRSVIMEFVGKAKSAALYGPYVVLFDPNFVEIRNAQNGRLRQVIAGRDVKLLDDALSGGTAGHRTIKVCMQHPEVERSQIVVELLLNEGLKE</sequence>
<proteinExistence type="predicted"/>
<dbReference type="InterPro" id="IPR041675">
    <property type="entry name" value="PH_5"/>
</dbReference>
<feature type="compositionally biased region" description="Pro residues" evidence="3">
    <location>
        <begin position="232"/>
        <end position="241"/>
    </location>
</feature>
<evidence type="ECO:0000313" key="7">
    <source>
        <dbReference type="Proteomes" id="UP000799437"/>
    </source>
</evidence>
<evidence type="ECO:0008006" key="8">
    <source>
        <dbReference type="Google" id="ProtNLM"/>
    </source>
</evidence>
<feature type="compositionally biased region" description="Low complexity" evidence="3">
    <location>
        <begin position="394"/>
        <end position="417"/>
    </location>
</feature>
<feature type="compositionally biased region" description="Low complexity" evidence="3">
    <location>
        <begin position="432"/>
        <end position="444"/>
    </location>
</feature>
<dbReference type="SMART" id="SM00233">
    <property type="entry name" value="PH"/>
    <property type="match status" value="1"/>
</dbReference>
<dbReference type="Pfam" id="PF15405">
    <property type="entry name" value="PH_5"/>
    <property type="match status" value="1"/>
</dbReference>
<keyword evidence="1" id="KW-0597">Phosphoprotein</keyword>
<dbReference type="RefSeq" id="XP_033601524.1">
    <property type="nucleotide sequence ID" value="XM_033748136.1"/>
</dbReference>
<feature type="compositionally biased region" description="Polar residues" evidence="3">
    <location>
        <begin position="286"/>
        <end position="306"/>
    </location>
</feature>
<dbReference type="InterPro" id="IPR057283">
    <property type="entry name" value="RGF3_WH"/>
</dbReference>
<feature type="compositionally biased region" description="Polar residues" evidence="3">
    <location>
        <begin position="172"/>
        <end position="201"/>
    </location>
</feature>
<protein>
    <recommendedName>
        <fullName evidence="8">CNH-domain-containing protein</fullName>
    </recommendedName>
</protein>
<dbReference type="Gene3D" id="2.30.29.30">
    <property type="entry name" value="Pleckstrin-homology domain (PH domain)/Phosphotyrosine-binding domain (PTB)"/>
    <property type="match status" value="1"/>
</dbReference>
<feature type="compositionally biased region" description="Polar residues" evidence="3">
    <location>
        <begin position="54"/>
        <end position="71"/>
    </location>
</feature>
<dbReference type="SUPFAM" id="SSF50729">
    <property type="entry name" value="PH domain-like"/>
    <property type="match status" value="1"/>
</dbReference>
<feature type="region of interest" description="Disordered" evidence="3">
    <location>
        <begin position="1"/>
        <end position="71"/>
    </location>
</feature>
<evidence type="ECO:0000259" key="4">
    <source>
        <dbReference type="PROSITE" id="PS50010"/>
    </source>
</evidence>
<dbReference type="PROSITE" id="PS50219">
    <property type="entry name" value="CNH"/>
    <property type="match status" value="1"/>
</dbReference>
<feature type="domain" description="CNH" evidence="5">
    <location>
        <begin position="1366"/>
        <end position="1666"/>
    </location>
</feature>
<feature type="compositionally biased region" description="Polar residues" evidence="3">
    <location>
        <begin position="102"/>
        <end position="118"/>
    </location>
</feature>
<name>A0A6A6W8T5_9PEZI</name>
<evidence type="ECO:0000259" key="5">
    <source>
        <dbReference type="PROSITE" id="PS50219"/>
    </source>
</evidence>
<feature type="region of interest" description="Disordered" evidence="3">
    <location>
        <begin position="102"/>
        <end position="157"/>
    </location>
</feature>
<accession>A0A6A6W8T5</accession>
<evidence type="ECO:0000256" key="3">
    <source>
        <dbReference type="SAM" id="MobiDB-lite"/>
    </source>
</evidence>
<feature type="region of interest" description="Disordered" evidence="3">
    <location>
        <begin position="657"/>
        <end position="699"/>
    </location>
</feature>
<dbReference type="Proteomes" id="UP000799437">
    <property type="component" value="Unassembled WGS sequence"/>
</dbReference>
<dbReference type="SMART" id="SM00325">
    <property type="entry name" value="RhoGEF"/>
    <property type="match status" value="1"/>
</dbReference>
<feature type="compositionally biased region" description="Polar residues" evidence="3">
    <location>
        <begin position="372"/>
        <end position="385"/>
    </location>
</feature>
<dbReference type="SMART" id="SM00036">
    <property type="entry name" value="CNH"/>
    <property type="match status" value="1"/>
</dbReference>
<dbReference type="GeneID" id="54489190"/>
<reference evidence="6" key="1">
    <citation type="journal article" date="2020" name="Stud. Mycol.">
        <title>101 Dothideomycetes genomes: a test case for predicting lifestyles and emergence of pathogens.</title>
        <authorList>
            <person name="Haridas S."/>
            <person name="Albert R."/>
            <person name="Binder M."/>
            <person name="Bloem J."/>
            <person name="Labutti K."/>
            <person name="Salamov A."/>
            <person name="Andreopoulos B."/>
            <person name="Baker S."/>
            <person name="Barry K."/>
            <person name="Bills G."/>
            <person name="Bluhm B."/>
            <person name="Cannon C."/>
            <person name="Castanera R."/>
            <person name="Culley D."/>
            <person name="Daum C."/>
            <person name="Ezra D."/>
            <person name="Gonzalez J."/>
            <person name="Henrissat B."/>
            <person name="Kuo A."/>
            <person name="Liang C."/>
            <person name="Lipzen A."/>
            <person name="Lutzoni F."/>
            <person name="Magnuson J."/>
            <person name="Mondo S."/>
            <person name="Nolan M."/>
            <person name="Ohm R."/>
            <person name="Pangilinan J."/>
            <person name="Park H.-J."/>
            <person name="Ramirez L."/>
            <person name="Alfaro M."/>
            <person name="Sun H."/>
            <person name="Tritt A."/>
            <person name="Yoshinaga Y."/>
            <person name="Zwiers L.-H."/>
            <person name="Turgeon B."/>
            <person name="Goodwin S."/>
            <person name="Spatafora J."/>
            <person name="Crous P."/>
            <person name="Grigoriev I."/>
        </authorList>
    </citation>
    <scope>NUCLEOTIDE SEQUENCE</scope>
    <source>
        <strain evidence="6">CBS 121739</strain>
    </source>
</reference>
<feature type="compositionally biased region" description="Polar residues" evidence="3">
    <location>
        <begin position="254"/>
        <end position="270"/>
    </location>
</feature>
<dbReference type="EMBL" id="ML996570">
    <property type="protein sequence ID" value="KAF2759073.1"/>
    <property type="molecule type" value="Genomic_DNA"/>
</dbReference>
<dbReference type="SUPFAM" id="SSF48065">
    <property type="entry name" value="DBL homology domain (DH-domain)"/>
    <property type="match status" value="1"/>
</dbReference>
<dbReference type="InterPro" id="IPR011993">
    <property type="entry name" value="PH-like_dom_sf"/>
</dbReference>
<gene>
    <name evidence="6" type="ORF">EJ05DRAFT_509942</name>
</gene>
<dbReference type="PANTHER" id="PTHR46572">
    <property type="entry name" value="RHO1 GDP-GTP EXCHANGE PROTEIN 1-RELATED"/>
    <property type="match status" value="1"/>
</dbReference>
<dbReference type="GO" id="GO:0005085">
    <property type="term" value="F:guanyl-nucleotide exchange factor activity"/>
    <property type="evidence" value="ECO:0007669"/>
    <property type="project" value="UniProtKB-KW"/>
</dbReference>
<evidence type="ECO:0000256" key="1">
    <source>
        <dbReference type="ARBA" id="ARBA00022553"/>
    </source>
</evidence>
<feature type="region of interest" description="Disordered" evidence="3">
    <location>
        <begin position="1215"/>
        <end position="1255"/>
    </location>
</feature>
<dbReference type="PROSITE" id="PS50010">
    <property type="entry name" value="DH_2"/>
    <property type="match status" value="1"/>
</dbReference>
<feature type="domain" description="DH" evidence="4">
    <location>
        <begin position="896"/>
        <end position="1088"/>
    </location>
</feature>
<feature type="compositionally biased region" description="Pro residues" evidence="3">
    <location>
        <begin position="307"/>
        <end position="319"/>
    </location>
</feature>
<evidence type="ECO:0000313" key="6">
    <source>
        <dbReference type="EMBL" id="KAF2759073.1"/>
    </source>
</evidence>
<dbReference type="InterPro" id="IPR052233">
    <property type="entry name" value="Rho-type_GEFs"/>
</dbReference>
<dbReference type="Pfam" id="PF23582">
    <property type="entry name" value="WHD_RGF3"/>
    <property type="match status" value="1"/>
</dbReference>
<keyword evidence="7" id="KW-1185">Reference proteome</keyword>
<evidence type="ECO:0000256" key="2">
    <source>
        <dbReference type="ARBA" id="ARBA00022658"/>
    </source>
</evidence>
<dbReference type="InterPro" id="IPR001849">
    <property type="entry name" value="PH_domain"/>
</dbReference>
<dbReference type="InterPro" id="IPR001180">
    <property type="entry name" value="CNH_dom"/>
</dbReference>
<dbReference type="PANTHER" id="PTHR46572:SF1">
    <property type="entry name" value="RHO1 GUANINE NUCLEOTIDE EXCHANGE FACTOR TUS1"/>
    <property type="match status" value="1"/>
</dbReference>
<dbReference type="Pfam" id="PF00780">
    <property type="entry name" value="CNH"/>
    <property type="match status" value="1"/>
</dbReference>
<feature type="compositionally biased region" description="Polar residues" evidence="3">
    <location>
        <begin position="1"/>
        <end position="28"/>
    </location>
</feature>
<organism evidence="6 7">
    <name type="scientific">Pseudovirgaria hyperparasitica</name>
    <dbReference type="NCBI Taxonomy" id="470096"/>
    <lineage>
        <taxon>Eukaryota</taxon>
        <taxon>Fungi</taxon>
        <taxon>Dikarya</taxon>
        <taxon>Ascomycota</taxon>
        <taxon>Pezizomycotina</taxon>
        <taxon>Dothideomycetes</taxon>
        <taxon>Dothideomycetes incertae sedis</taxon>
        <taxon>Acrospermales</taxon>
        <taxon>Acrospermaceae</taxon>
        <taxon>Pseudovirgaria</taxon>
    </lineage>
</organism>
<dbReference type="CDD" id="cd00160">
    <property type="entry name" value="RhoGEF"/>
    <property type="match status" value="1"/>
</dbReference>
<feature type="compositionally biased region" description="Low complexity" evidence="3">
    <location>
        <begin position="1232"/>
        <end position="1248"/>
    </location>
</feature>
<dbReference type="Pfam" id="PF00621">
    <property type="entry name" value="RhoGEF"/>
    <property type="match status" value="1"/>
</dbReference>
<keyword evidence="2" id="KW-0344">Guanine-nucleotide releasing factor</keyword>
<dbReference type="Gene3D" id="1.20.900.10">
    <property type="entry name" value="Dbl homology (DH) domain"/>
    <property type="match status" value="1"/>
</dbReference>
<dbReference type="InterPro" id="IPR000219">
    <property type="entry name" value="DH_dom"/>
</dbReference>
<feature type="region of interest" description="Disordered" evidence="3">
    <location>
        <begin position="172"/>
        <end position="593"/>
    </location>
</feature>
<dbReference type="InterPro" id="IPR035899">
    <property type="entry name" value="DBL_dom_sf"/>
</dbReference>